<keyword evidence="1" id="KW-0067">ATP-binding</keyword>
<dbReference type="STRING" id="1791.GCA_001049355_04070"/>
<dbReference type="EMBL" id="LR134356">
    <property type="protein sequence ID" value="VEG58134.1"/>
    <property type="molecule type" value="Genomic_DNA"/>
</dbReference>
<dbReference type="KEGG" id="mauu:NCTC10437_05158"/>
<evidence type="ECO:0000313" key="2">
    <source>
        <dbReference type="Proteomes" id="UP000279306"/>
    </source>
</evidence>
<sequence>MCGVLVAVTVGGAYLGAAVIARHRAQASADLAALAAAASLAGGAATACALATELAAATGTTVVACSVQDLDAVVTVEAAIRLRAFGMGAARAVARAGPGTPSG</sequence>
<keyword evidence="1" id="KW-0378">Hydrolase</keyword>
<gene>
    <name evidence="1" type="ORF">NCTC10437_05158</name>
</gene>
<protein>
    <submittedName>
        <fullName evidence="1">Helicase/secretion neighborhood TadE-like protein</fullName>
    </submittedName>
</protein>
<evidence type="ECO:0000313" key="1">
    <source>
        <dbReference type="EMBL" id="VEG58134.1"/>
    </source>
</evidence>
<name>A0A3S4VTA6_MYCAU</name>
<dbReference type="InterPro" id="IPR021202">
    <property type="entry name" value="Rv3654c-like"/>
</dbReference>
<dbReference type="NCBIfam" id="TIGR03816">
    <property type="entry name" value="tadE_like_DECH"/>
    <property type="match status" value="1"/>
</dbReference>
<dbReference type="AlphaFoldDB" id="A0A3S4VTA6"/>
<reference evidence="1 2" key="1">
    <citation type="submission" date="2018-12" db="EMBL/GenBank/DDBJ databases">
        <authorList>
            <consortium name="Pathogen Informatics"/>
        </authorList>
    </citation>
    <scope>NUCLEOTIDE SEQUENCE [LARGE SCALE GENOMIC DNA]</scope>
    <source>
        <strain evidence="1 2">NCTC10437</strain>
    </source>
</reference>
<keyword evidence="2" id="KW-1185">Reference proteome</keyword>
<keyword evidence="1" id="KW-0347">Helicase</keyword>
<dbReference type="Proteomes" id="UP000279306">
    <property type="component" value="Chromosome"/>
</dbReference>
<dbReference type="GO" id="GO:0004386">
    <property type="term" value="F:helicase activity"/>
    <property type="evidence" value="ECO:0007669"/>
    <property type="project" value="UniProtKB-KW"/>
</dbReference>
<proteinExistence type="predicted"/>
<organism evidence="1 2">
    <name type="scientific">Mycolicibacterium aurum</name>
    <name type="common">Mycobacterium aurum</name>
    <dbReference type="NCBI Taxonomy" id="1791"/>
    <lineage>
        <taxon>Bacteria</taxon>
        <taxon>Bacillati</taxon>
        <taxon>Actinomycetota</taxon>
        <taxon>Actinomycetes</taxon>
        <taxon>Mycobacteriales</taxon>
        <taxon>Mycobacteriaceae</taxon>
        <taxon>Mycolicibacterium</taxon>
    </lineage>
</organism>
<keyword evidence="1" id="KW-0547">Nucleotide-binding</keyword>
<accession>A0A3S4VTA6</accession>